<dbReference type="EMBL" id="KZ805513">
    <property type="protein sequence ID" value="PVH94988.1"/>
    <property type="molecule type" value="Genomic_DNA"/>
</dbReference>
<accession>A0A2V1DA80</accession>
<gene>
    <name evidence="2" type="ORF">DM02DRAFT_618229</name>
</gene>
<dbReference type="InterPro" id="IPR056632">
    <property type="entry name" value="DUF7730"/>
</dbReference>
<keyword evidence="3" id="KW-1185">Reference proteome</keyword>
<dbReference type="PANTHER" id="PTHR38790">
    <property type="entry name" value="2EXR DOMAIN-CONTAINING PROTEIN-RELATED"/>
    <property type="match status" value="1"/>
</dbReference>
<name>A0A2V1DA80_9PLEO</name>
<proteinExistence type="predicted"/>
<protein>
    <recommendedName>
        <fullName evidence="1">DUF7730 domain-containing protein</fullName>
    </recommendedName>
</protein>
<evidence type="ECO:0000313" key="3">
    <source>
        <dbReference type="Proteomes" id="UP000244855"/>
    </source>
</evidence>
<dbReference type="OrthoDB" id="4757095at2759"/>
<dbReference type="PANTHER" id="PTHR38790:SF8">
    <property type="entry name" value="F-BOX DOMAIN-CONTAINING PROTEIN"/>
    <property type="match status" value="1"/>
</dbReference>
<organism evidence="2 3">
    <name type="scientific">Periconia macrospinosa</name>
    <dbReference type="NCBI Taxonomy" id="97972"/>
    <lineage>
        <taxon>Eukaryota</taxon>
        <taxon>Fungi</taxon>
        <taxon>Dikarya</taxon>
        <taxon>Ascomycota</taxon>
        <taxon>Pezizomycotina</taxon>
        <taxon>Dothideomycetes</taxon>
        <taxon>Pleosporomycetidae</taxon>
        <taxon>Pleosporales</taxon>
        <taxon>Massarineae</taxon>
        <taxon>Periconiaceae</taxon>
        <taxon>Periconia</taxon>
    </lineage>
</organism>
<dbReference type="STRING" id="97972.A0A2V1DA80"/>
<reference evidence="2 3" key="1">
    <citation type="journal article" date="2018" name="Sci. Rep.">
        <title>Comparative genomics provides insights into the lifestyle and reveals functional heterogeneity of dark septate endophytic fungi.</title>
        <authorList>
            <person name="Knapp D.G."/>
            <person name="Nemeth J.B."/>
            <person name="Barry K."/>
            <person name="Hainaut M."/>
            <person name="Henrissat B."/>
            <person name="Johnson J."/>
            <person name="Kuo A."/>
            <person name="Lim J.H.P."/>
            <person name="Lipzen A."/>
            <person name="Nolan M."/>
            <person name="Ohm R.A."/>
            <person name="Tamas L."/>
            <person name="Grigoriev I.V."/>
            <person name="Spatafora J.W."/>
            <person name="Nagy L.G."/>
            <person name="Kovacs G.M."/>
        </authorList>
    </citation>
    <scope>NUCLEOTIDE SEQUENCE [LARGE SCALE GENOMIC DNA]</scope>
    <source>
        <strain evidence="2 3">DSE2036</strain>
    </source>
</reference>
<sequence length="335" mass="38610">MSSKPNFLHRRPAIPAKKARKGFLDLPGEVKNQIYQYYFQDSFRCEIVAKETTFDQIAAKSSKKIKFCANILNPKPTGEAPSKTQQDNFPAVTNKIRVSRRLGGRNQRVQGETTKWATSICPLILVCKSIHTETIPFLYRNTTFVFDAPKRMSRFLSTVPKKNLAYITKLELYYYPYLEPEMRFEGKNFTKAHHEAWIRTCKAMSKNLVNLQDLTLVIYGSYAKRYFDLRQDVVTPFLQFRRLAVGNGSDHKKKDAATLKTVKVDFTSRWSRLSTYVENAPIVQVSKALHKLYGEAIAKAILGATETEAMAELLEAWEGEYAMWQHHLDFLRTGW</sequence>
<feature type="domain" description="DUF7730" evidence="1">
    <location>
        <begin position="23"/>
        <end position="227"/>
    </location>
</feature>
<dbReference type="Pfam" id="PF24864">
    <property type="entry name" value="DUF7730"/>
    <property type="match status" value="1"/>
</dbReference>
<evidence type="ECO:0000313" key="2">
    <source>
        <dbReference type="EMBL" id="PVH94988.1"/>
    </source>
</evidence>
<evidence type="ECO:0000259" key="1">
    <source>
        <dbReference type="Pfam" id="PF24864"/>
    </source>
</evidence>
<dbReference type="AlphaFoldDB" id="A0A2V1DA80"/>
<dbReference type="Proteomes" id="UP000244855">
    <property type="component" value="Unassembled WGS sequence"/>
</dbReference>